<dbReference type="EMBL" id="LAZR01028325">
    <property type="protein sequence ID" value="KKL62960.1"/>
    <property type="molecule type" value="Genomic_DNA"/>
</dbReference>
<gene>
    <name evidence="1" type="ORF">LCGC14_2179910</name>
</gene>
<proteinExistence type="predicted"/>
<organism evidence="1">
    <name type="scientific">marine sediment metagenome</name>
    <dbReference type="NCBI Taxonomy" id="412755"/>
    <lineage>
        <taxon>unclassified sequences</taxon>
        <taxon>metagenomes</taxon>
        <taxon>ecological metagenomes</taxon>
    </lineage>
</organism>
<accession>A0A0F9G038</accession>
<evidence type="ECO:0000313" key="1">
    <source>
        <dbReference type="EMBL" id="KKL62960.1"/>
    </source>
</evidence>
<sequence>MSKEKTTKNIPEVIQLLPIKPKLAKIKIRGLTSLIVHYFHPEKQKAILDKQRKKATERKPKDIQHEYETSLYPKQNGKHVYPSGNIKAACVDAAHTFVPTVTKKQARGMFFIPVDWLEIEGPEPVHHIVNVKLDGMGGVTDIRIRPEFKEWQMTIPIEYDENGPLSIEQIVNLIQKAGFYVGTGEWRPVPKKGNPGIHGRFEIVKS</sequence>
<name>A0A0F9G038_9ZZZZ</name>
<comment type="caution">
    <text evidence="1">The sequence shown here is derived from an EMBL/GenBank/DDBJ whole genome shotgun (WGS) entry which is preliminary data.</text>
</comment>
<protein>
    <submittedName>
        <fullName evidence="1">Uncharacterized protein</fullName>
    </submittedName>
</protein>
<reference evidence="1" key="1">
    <citation type="journal article" date="2015" name="Nature">
        <title>Complex archaea that bridge the gap between prokaryotes and eukaryotes.</title>
        <authorList>
            <person name="Spang A."/>
            <person name="Saw J.H."/>
            <person name="Jorgensen S.L."/>
            <person name="Zaremba-Niedzwiedzka K."/>
            <person name="Martijn J."/>
            <person name="Lind A.E."/>
            <person name="van Eijk R."/>
            <person name="Schleper C."/>
            <person name="Guy L."/>
            <person name="Ettema T.J."/>
        </authorList>
    </citation>
    <scope>NUCLEOTIDE SEQUENCE</scope>
</reference>
<dbReference type="AlphaFoldDB" id="A0A0F9G038"/>